<evidence type="ECO:0000313" key="1">
    <source>
        <dbReference type="EMBL" id="GMG86544.1"/>
    </source>
</evidence>
<sequence length="78" mass="8784">MLAKNWPPPGLVGRDYDGFSTRIRDQLCRRKKLQIGQRGKGANRAEYGVCRLQFRCGSIVPSKLSTGVGHRPPDYPQK</sequence>
<dbReference type="EMBL" id="BSYJ01000002">
    <property type="protein sequence ID" value="GMG86544.1"/>
    <property type="molecule type" value="Genomic_DNA"/>
</dbReference>
<name>A0ABQ6LWP9_9GAMM</name>
<organism evidence="1 2">
    <name type="scientific">Biformimicrobium ophioploci</name>
    <dbReference type="NCBI Taxonomy" id="3036711"/>
    <lineage>
        <taxon>Bacteria</taxon>
        <taxon>Pseudomonadati</taxon>
        <taxon>Pseudomonadota</taxon>
        <taxon>Gammaproteobacteria</taxon>
        <taxon>Cellvibrionales</taxon>
        <taxon>Microbulbiferaceae</taxon>
        <taxon>Biformimicrobium</taxon>
    </lineage>
</organism>
<reference evidence="1 2" key="1">
    <citation type="submission" date="2023-04" db="EMBL/GenBank/DDBJ databases">
        <title>Marinobulbifer ophiurae gen. nov., sp. Nov., isolate from tissue of brittle star Ophioplocus japonicus.</title>
        <authorList>
            <person name="Kawano K."/>
            <person name="Sawayama S."/>
            <person name="Nakagawa S."/>
        </authorList>
    </citation>
    <scope>NUCLEOTIDE SEQUENCE [LARGE SCALE GENOMIC DNA]</scope>
    <source>
        <strain evidence="1 2">NKW57</strain>
    </source>
</reference>
<proteinExistence type="predicted"/>
<comment type="caution">
    <text evidence="1">The sequence shown here is derived from an EMBL/GenBank/DDBJ whole genome shotgun (WGS) entry which is preliminary data.</text>
</comment>
<gene>
    <name evidence="1" type="ORF">MNKW57_08650</name>
</gene>
<accession>A0ABQ6LWP9</accession>
<evidence type="ECO:0000313" key="2">
    <source>
        <dbReference type="Proteomes" id="UP001224392"/>
    </source>
</evidence>
<keyword evidence="2" id="KW-1185">Reference proteome</keyword>
<protein>
    <submittedName>
        <fullName evidence="1">Uncharacterized protein</fullName>
    </submittedName>
</protein>
<dbReference type="Proteomes" id="UP001224392">
    <property type="component" value="Unassembled WGS sequence"/>
</dbReference>